<evidence type="ECO:0000256" key="1">
    <source>
        <dbReference type="ARBA" id="ARBA00005224"/>
    </source>
</evidence>
<dbReference type="NCBIfam" id="TIGR01034">
    <property type="entry name" value="metK"/>
    <property type="match status" value="1"/>
</dbReference>
<proteinExistence type="inferred from homology"/>
<keyword evidence="9 12" id="KW-0460">Magnesium</keyword>
<name>A0A1E5RXP2_9ASCO</name>
<comment type="subunit">
    <text evidence="3">Heterotetramer.</text>
</comment>
<dbReference type="CDD" id="cd18079">
    <property type="entry name" value="S-AdoMet_synt"/>
    <property type="match status" value="1"/>
</dbReference>
<accession>A0A1E5RXP2</accession>
<dbReference type="FunFam" id="3.30.300.10:FF:000004">
    <property type="entry name" value="S-adenosylmethionine synthase"/>
    <property type="match status" value="1"/>
</dbReference>
<organism evidence="17 18">
    <name type="scientific">Hanseniaspora opuntiae</name>
    <dbReference type="NCBI Taxonomy" id="211096"/>
    <lineage>
        <taxon>Eukaryota</taxon>
        <taxon>Fungi</taxon>
        <taxon>Dikarya</taxon>
        <taxon>Ascomycota</taxon>
        <taxon>Saccharomycotina</taxon>
        <taxon>Saccharomycetes</taxon>
        <taxon>Saccharomycodales</taxon>
        <taxon>Saccharomycodaceae</taxon>
        <taxon>Hanseniaspora</taxon>
    </lineage>
</organism>
<dbReference type="InterPro" id="IPR022631">
    <property type="entry name" value="ADOMET_SYNTHASE_CS"/>
</dbReference>
<comment type="cofactor">
    <cofactor evidence="12">
        <name>K(+)</name>
        <dbReference type="ChEBI" id="CHEBI:29103"/>
    </cofactor>
    <text evidence="12">Binds 1 potassium ion per subunit. The potassium ion interacts primarily with the substrate.</text>
</comment>
<dbReference type="PANTHER" id="PTHR11964">
    <property type="entry name" value="S-ADENOSYLMETHIONINE SYNTHETASE"/>
    <property type="match status" value="1"/>
</dbReference>
<dbReference type="InterPro" id="IPR022630">
    <property type="entry name" value="S-AdoMet_synt_C"/>
</dbReference>
<keyword evidence="6 12" id="KW-0479">Metal-binding</keyword>
<evidence type="ECO:0000256" key="7">
    <source>
        <dbReference type="ARBA" id="ARBA00022741"/>
    </source>
</evidence>
<keyword evidence="5 12" id="KW-0808">Transferase</keyword>
<evidence type="ECO:0000256" key="2">
    <source>
        <dbReference type="ARBA" id="ARBA00009685"/>
    </source>
</evidence>
<comment type="function">
    <text evidence="12">Catalyzes the formation of S-adenosylmethionine from methionine and ATP.</text>
</comment>
<dbReference type="GO" id="GO:0006555">
    <property type="term" value="P:methionine metabolic process"/>
    <property type="evidence" value="ECO:0007669"/>
    <property type="project" value="UniProtKB-ARBA"/>
</dbReference>
<sequence>MGKRFLFTSESVGEGHPDKICDQVSDAVLDACLAQDPLSKVACETAAKTGMIMVFGEITTKAVLDYQKIVRDTIKQIGYDDSAKGFDYKTCNVLVAIEQQSPDIAQGVHETKDSLEELGAGDQGIMFGYATDETPELLPLTILLAHKLNMAMSDARRDGSLPWLRPDTKTQVTIEYEEVDGRWVPLRIDTIVVSAQHAEEISTEDLRSEIKEKIVKKVCPADLLDENTKYYIQPSGRFVIGGPQGDAGLTGRKIIVDAYGGASAVGGGAFSGKDYSKVDRSAAYAARWVAKSLVKAGLCKRVEVQFSYAIGIAEPLSIHVNTYGTATKSDEEILQIIKNNFDLRPGVLVKELDLARPIYLPTASNGHFTNQSYPWEIVKELKL</sequence>
<dbReference type="UniPathway" id="UPA00315">
    <property type="reaction ID" value="UER00080"/>
</dbReference>
<evidence type="ECO:0000259" key="16">
    <source>
        <dbReference type="Pfam" id="PF02773"/>
    </source>
</evidence>
<dbReference type="FunFam" id="3.30.300.10:FF:000003">
    <property type="entry name" value="S-adenosylmethionine synthase"/>
    <property type="match status" value="1"/>
</dbReference>
<protein>
    <recommendedName>
        <fullName evidence="12">S-adenosylmethionine synthase</fullName>
        <ecNumber evidence="12">2.5.1.6</ecNumber>
    </recommendedName>
</protein>
<dbReference type="GO" id="GO:0004478">
    <property type="term" value="F:methionine adenosyltransferase activity"/>
    <property type="evidence" value="ECO:0007669"/>
    <property type="project" value="UniProtKB-EC"/>
</dbReference>
<dbReference type="InterPro" id="IPR022629">
    <property type="entry name" value="S-AdoMet_synt_central"/>
</dbReference>
<keyword evidence="8 12" id="KW-0067">ATP-binding</keyword>
<dbReference type="PROSITE" id="PS00376">
    <property type="entry name" value="ADOMET_SYNTHASE_1"/>
    <property type="match status" value="1"/>
</dbReference>
<dbReference type="Pfam" id="PF00438">
    <property type="entry name" value="S-AdoMet_synt_N"/>
    <property type="match status" value="1"/>
</dbReference>
<dbReference type="HAMAP" id="MF_00086">
    <property type="entry name" value="S_AdoMet_synth1"/>
    <property type="match status" value="1"/>
</dbReference>
<comment type="caution">
    <text evidence="17">The sequence shown here is derived from an EMBL/GenBank/DDBJ whole genome shotgun (WGS) entry which is preliminary data.</text>
</comment>
<comment type="similarity">
    <text evidence="2 13">Belongs to the AdoMet synthase family.</text>
</comment>
<dbReference type="SUPFAM" id="SSF55973">
    <property type="entry name" value="S-adenosylmethionine synthetase"/>
    <property type="match status" value="3"/>
</dbReference>
<evidence type="ECO:0000313" key="18">
    <source>
        <dbReference type="Proteomes" id="UP000095605"/>
    </source>
</evidence>
<evidence type="ECO:0000259" key="14">
    <source>
        <dbReference type="Pfam" id="PF00438"/>
    </source>
</evidence>
<evidence type="ECO:0000256" key="5">
    <source>
        <dbReference type="ARBA" id="ARBA00022679"/>
    </source>
</evidence>
<dbReference type="InterPro" id="IPR022628">
    <property type="entry name" value="S-AdoMet_synt_N"/>
</dbReference>
<feature type="domain" description="S-adenosylmethionine synthetase C-terminal" evidence="16">
    <location>
        <begin position="240"/>
        <end position="376"/>
    </location>
</feature>
<evidence type="ECO:0000256" key="8">
    <source>
        <dbReference type="ARBA" id="ARBA00022840"/>
    </source>
</evidence>
<keyword evidence="4 12" id="KW-0554">One-carbon metabolism</keyword>
<evidence type="ECO:0000259" key="15">
    <source>
        <dbReference type="Pfam" id="PF02772"/>
    </source>
</evidence>
<comment type="pathway">
    <text evidence="1 12">Amino-acid biosynthesis; S-adenosyl-L-methionine biosynthesis; S-adenosyl-L-methionine from L-methionine: step 1/1.</text>
</comment>
<dbReference type="Pfam" id="PF02772">
    <property type="entry name" value="S-AdoMet_synt_M"/>
    <property type="match status" value="1"/>
</dbReference>
<feature type="domain" description="S-adenosylmethionine synthetase central" evidence="15">
    <location>
        <begin position="118"/>
        <end position="238"/>
    </location>
</feature>
<evidence type="ECO:0000256" key="13">
    <source>
        <dbReference type="RuleBase" id="RU004462"/>
    </source>
</evidence>
<dbReference type="FunFam" id="3.30.300.10:FF:000001">
    <property type="entry name" value="S-adenosylmethionine synthase"/>
    <property type="match status" value="1"/>
</dbReference>
<dbReference type="Gene3D" id="3.30.300.10">
    <property type="match status" value="3"/>
</dbReference>
<comment type="catalytic activity">
    <reaction evidence="11 12">
        <text>L-methionine + ATP + H2O = S-adenosyl-L-methionine + phosphate + diphosphate</text>
        <dbReference type="Rhea" id="RHEA:21080"/>
        <dbReference type="ChEBI" id="CHEBI:15377"/>
        <dbReference type="ChEBI" id="CHEBI:30616"/>
        <dbReference type="ChEBI" id="CHEBI:33019"/>
        <dbReference type="ChEBI" id="CHEBI:43474"/>
        <dbReference type="ChEBI" id="CHEBI:57844"/>
        <dbReference type="ChEBI" id="CHEBI:59789"/>
        <dbReference type="EC" id="2.5.1.6"/>
    </reaction>
</comment>
<evidence type="ECO:0000256" key="9">
    <source>
        <dbReference type="ARBA" id="ARBA00022842"/>
    </source>
</evidence>
<reference evidence="18" key="1">
    <citation type="journal article" date="2016" name="Genome Announc.">
        <title>Genome sequences of three species of Hanseniaspora isolated from spontaneous wine fermentations.</title>
        <authorList>
            <person name="Sternes P.R."/>
            <person name="Lee D."/>
            <person name="Kutyna D.R."/>
            <person name="Borneman A.R."/>
        </authorList>
    </citation>
    <scope>NUCLEOTIDE SEQUENCE [LARGE SCALE GENOMIC DNA]</scope>
    <source>
        <strain evidence="18">AWRI3578</strain>
    </source>
</reference>
<evidence type="ECO:0000256" key="3">
    <source>
        <dbReference type="ARBA" id="ARBA00011680"/>
    </source>
</evidence>
<dbReference type="GO" id="GO:0006556">
    <property type="term" value="P:S-adenosylmethionine biosynthetic process"/>
    <property type="evidence" value="ECO:0007669"/>
    <property type="project" value="UniProtKB-UniPathway"/>
</dbReference>
<evidence type="ECO:0000256" key="11">
    <source>
        <dbReference type="ARBA" id="ARBA00048344"/>
    </source>
</evidence>
<evidence type="ECO:0000256" key="4">
    <source>
        <dbReference type="ARBA" id="ARBA00022563"/>
    </source>
</evidence>
<evidence type="ECO:0000256" key="6">
    <source>
        <dbReference type="ARBA" id="ARBA00022723"/>
    </source>
</evidence>
<dbReference type="GO" id="GO:0005524">
    <property type="term" value="F:ATP binding"/>
    <property type="evidence" value="ECO:0007669"/>
    <property type="project" value="UniProtKB-KW"/>
</dbReference>
<comment type="cofactor">
    <cofactor evidence="12">
        <name>Mg(2+)</name>
        <dbReference type="ChEBI" id="CHEBI:18420"/>
    </cofactor>
    <text evidence="12">Binds 2 magnesium ions per subunit. The magnesium ions interact primarily with the substrate.</text>
</comment>
<keyword evidence="10 12" id="KW-0630">Potassium</keyword>
<dbReference type="Pfam" id="PF02773">
    <property type="entry name" value="S-AdoMet_synt_C"/>
    <property type="match status" value="1"/>
</dbReference>
<evidence type="ECO:0000256" key="10">
    <source>
        <dbReference type="ARBA" id="ARBA00022958"/>
    </source>
</evidence>
<dbReference type="PIRSF" id="PIRSF000497">
    <property type="entry name" value="MAT"/>
    <property type="match status" value="1"/>
</dbReference>
<feature type="domain" description="S-adenosylmethionine synthetase N-terminal" evidence="14">
    <location>
        <begin position="5"/>
        <end position="102"/>
    </location>
</feature>
<dbReference type="OrthoDB" id="5852090at2759"/>
<dbReference type="EMBL" id="LPNL01000002">
    <property type="protein sequence ID" value="OEJ91508.1"/>
    <property type="molecule type" value="Genomic_DNA"/>
</dbReference>
<keyword evidence="18" id="KW-1185">Reference proteome</keyword>
<dbReference type="GO" id="GO:0006730">
    <property type="term" value="P:one-carbon metabolic process"/>
    <property type="evidence" value="ECO:0007669"/>
    <property type="project" value="UniProtKB-KW"/>
</dbReference>
<dbReference type="PROSITE" id="PS00377">
    <property type="entry name" value="ADOMET_SYNTHASE_2"/>
    <property type="match status" value="1"/>
</dbReference>
<gene>
    <name evidence="17" type="ORF">AWRI3578_g161</name>
</gene>
<evidence type="ECO:0000256" key="12">
    <source>
        <dbReference type="RuleBase" id="RU000541"/>
    </source>
</evidence>
<dbReference type="GO" id="GO:0046872">
    <property type="term" value="F:metal ion binding"/>
    <property type="evidence" value="ECO:0007669"/>
    <property type="project" value="UniProtKB-KW"/>
</dbReference>
<dbReference type="InterPro" id="IPR002133">
    <property type="entry name" value="S-AdoMet_synthetase"/>
</dbReference>
<dbReference type="Proteomes" id="UP000095605">
    <property type="component" value="Unassembled WGS sequence"/>
</dbReference>
<dbReference type="InterPro" id="IPR022636">
    <property type="entry name" value="S-AdoMet_synthetase_sfam"/>
</dbReference>
<dbReference type="AlphaFoldDB" id="A0A1E5RXP2"/>
<dbReference type="EC" id="2.5.1.6" evidence="12"/>
<keyword evidence="7 12" id="KW-0547">Nucleotide-binding</keyword>
<evidence type="ECO:0000313" key="17">
    <source>
        <dbReference type="EMBL" id="OEJ91508.1"/>
    </source>
</evidence>